<feature type="compositionally biased region" description="Polar residues" evidence="1">
    <location>
        <begin position="126"/>
        <end position="139"/>
    </location>
</feature>
<name>A0A2A9NA09_9AGAR</name>
<dbReference type="Proteomes" id="UP000242287">
    <property type="component" value="Unassembled WGS sequence"/>
</dbReference>
<feature type="transmembrane region" description="Helical" evidence="2">
    <location>
        <begin position="71"/>
        <end position="91"/>
    </location>
</feature>
<keyword evidence="2" id="KW-0812">Transmembrane</keyword>
<feature type="compositionally biased region" description="Low complexity" evidence="1">
    <location>
        <begin position="179"/>
        <end position="190"/>
    </location>
</feature>
<feature type="region of interest" description="Disordered" evidence="1">
    <location>
        <begin position="178"/>
        <end position="198"/>
    </location>
</feature>
<evidence type="ECO:0000256" key="2">
    <source>
        <dbReference type="SAM" id="Phobius"/>
    </source>
</evidence>
<protein>
    <submittedName>
        <fullName evidence="3">Uncharacterized protein</fullName>
    </submittedName>
</protein>
<dbReference type="AlphaFoldDB" id="A0A2A9NA09"/>
<evidence type="ECO:0000256" key="1">
    <source>
        <dbReference type="SAM" id="MobiDB-lite"/>
    </source>
</evidence>
<sequence>MAHLARAGNPQNSLRSLRFAGNWCWSLSSSNFFSSLETSAAGHLNKLLDIRRFIYHPLHSLSQKTNMPSKLLSILASLLAVNSMVGAVVLMQAGNRYQSSGIASITATEKLRSRSSSEHRPVGKYSNPSSNLQLGQGKSSWREKRKLSVRSPFFLDSAEAFNSGVNFISSLSSDDTQKKQATNAKNKASSHVQEAKSTDKELEARDLYEIEDIDYRDLYGMDDNIKLGAYFGMNDFGARKWYDVDSSRRPDSDDFETRIYYDTPVRVEEIEIEREWDEPVEIRKIGHYYRY</sequence>
<dbReference type="EMBL" id="KZ302583">
    <property type="protein sequence ID" value="PFH45067.1"/>
    <property type="molecule type" value="Genomic_DNA"/>
</dbReference>
<keyword evidence="4" id="KW-1185">Reference proteome</keyword>
<feature type="region of interest" description="Disordered" evidence="1">
    <location>
        <begin position="108"/>
        <end position="139"/>
    </location>
</feature>
<gene>
    <name evidence="3" type="ORF">AMATHDRAFT_88926</name>
</gene>
<keyword evidence="2" id="KW-1133">Transmembrane helix</keyword>
<organism evidence="3 4">
    <name type="scientific">Amanita thiersii Skay4041</name>
    <dbReference type="NCBI Taxonomy" id="703135"/>
    <lineage>
        <taxon>Eukaryota</taxon>
        <taxon>Fungi</taxon>
        <taxon>Dikarya</taxon>
        <taxon>Basidiomycota</taxon>
        <taxon>Agaricomycotina</taxon>
        <taxon>Agaricomycetes</taxon>
        <taxon>Agaricomycetidae</taxon>
        <taxon>Agaricales</taxon>
        <taxon>Pluteineae</taxon>
        <taxon>Amanitaceae</taxon>
        <taxon>Amanita</taxon>
    </lineage>
</organism>
<evidence type="ECO:0000313" key="4">
    <source>
        <dbReference type="Proteomes" id="UP000242287"/>
    </source>
</evidence>
<feature type="compositionally biased region" description="Basic and acidic residues" evidence="1">
    <location>
        <begin position="109"/>
        <end position="121"/>
    </location>
</feature>
<evidence type="ECO:0000313" key="3">
    <source>
        <dbReference type="EMBL" id="PFH45067.1"/>
    </source>
</evidence>
<proteinExistence type="predicted"/>
<accession>A0A2A9NA09</accession>
<reference evidence="3 4" key="1">
    <citation type="submission" date="2014-02" db="EMBL/GenBank/DDBJ databases">
        <title>Transposable element dynamics among asymbiotic and ectomycorrhizal Amanita fungi.</title>
        <authorList>
            <consortium name="DOE Joint Genome Institute"/>
            <person name="Hess J."/>
            <person name="Skrede I."/>
            <person name="Wolfe B."/>
            <person name="LaButti K."/>
            <person name="Ohm R.A."/>
            <person name="Grigoriev I.V."/>
            <person name="Pringle A."/>
        </authorList>
    </citation>
    <scope>NUCLEOTIDE SEQUENCE [LARGE SCALE GENOMIC DNA]</scope>
    <source>
        <strain evidence="3 4">SKay4041</strain>
    </source>
</reference>
<keyword evidence="2" id="KW-0472">Membrane</keyword>